<gene>
    <name evidence="4" type="ORF">QBC33DRAFT_611614</name>
</gene>
<dbReference type="InterPro" id="IPR011989">
    <property type="entry name" value="ARM-like"/>
</dbReference>
<dbReference type="Pfam" id="PF19273">
    <property type="entry name" value="Exportin-5"/>
    <property type="match status" value="1"/>
</dbReference>
<dbReference type="InterPro" id="IPR001494">
    <property type="entry name" value="Importin-beta_N"/>
</dbReference>
<dbReference type="Proteomes" id="UP001244011">
    <property type="component" value="Unassembled WGS sequence"/>
</dbReference>
<dbReference type="GO" id="GO:0005049">
    <property type="term" value="F:nuclear export signal receptor activity"/>
    <property type="evidence" value="ECO:0007669"/>
    <property type="project" value="InterPro"/>
</dbReference>
<name>A0AAJ0BY08_9PEZI</name>
<reference evidence="4" key="1">
    <citation type="submission" date="2023-06" db="EMBL/GenBank/DDBJ databases">
        <title>Genome-scale phylogeny and comparative genomics of the fungal order Sordariales.</title>
        <authorList>
            <consortium name="Lawrence Berkeley National Laboratory"/>
            <person name="Hensen N."/>
            <person name="Bonometti L."/>
            <person name="Westerberg I."/>
            <person name="Brannstrom I.O."/>
            <person name="Guillou S."/>
            <person name="Cros-Aarteil S."/>
            <person name="Calhoun S."/>
            <person name="Haridas S."/>
            <person name="Kuo A."/>
            <person name="Mondo S."/>
            <person name="Pangilinan J."/>
            <person name="Riley R."/>
            <person name="Labutti K."/>
            <person name="Andreopoulos B."/>
            <person name="Lipzen A."/>
            <person name="Chen C."/>
            <person name="Yanf M."/>
            <person name="Daum C."/>
            <person name="Ng V."/>
            <person name="Clum A."/>
            <person name="Steindorff A."/>
            <person name="Ohm R."/>
            <person name="Martin F."/>
            <person name="Silar P."/>
            <person name="Natvig D."/>
            <person name="Lalanne C."/>
            <person name="Gautier V."/>
            <person name="Ament-Velasquez S.L."/>
            <person name="Kruys A."/>
            <person name="Hutchinson M.I."/>
            <person name="Powell A.J."/>
            <person name="Barry K."/>
            <person name="Miller A.N."/>
            <person name="Grigoriev I.V."/>
            <person name="Debuchy R."/>
            <person name="Gladieux P."/>
            <person name="Thoren M.H."/>
            <person name="Johannesson H."/>
        </authorList>
    </citation>
    <scope>NUCLEOTIDE SEQUENCE</scope>
    <source>
        <strain evidence="4">8032-3</strain>
    </source>
</reference>
<evidence type="ECO:0000313" key="5">
    <source>
        <dbReference type="Proteomes" id="UP001244011"/>
    </source>
</evidence>
<dbReference type="SUPFAM" id="SSF48371">
    <property type="entry name" value="ARM repeat"/>
    <property type="match status" value="1"/>
</dbReference>
<organism evidence="4 5">
    <name type="scientific">Phialemonium atrogriseum</name>
    <dbReference type="NCBI Taxonomy" id="1093897"/>
    <lineage>
        <taxon>Eukaryota</taxon>
        <taxon>Fungi</taxon>
        <taxon>Dikarya</taxon>
        <taxon>Ascomycota</taxon>
        <taxon>Pezizomycotina</taxon>
        <taxon>Sordariomycetes</taxon>
        <taxon>Sordariomycetidae</taxon>
        <taxon>Cephalothecales</taxon>
        <taxon>Cephalothecaceae</taxon>
        <taxon>Phialemonium</taxon>
    </lineage>
</organism>
<evidence type="ECO:0000256" key="1">
    <source>
        <dbReference type="ARBA" id="ARBA00009466"/>
    </source>
</evidence>
<dbReference type="InterPro" id="IPR045065">
    <property type="entry name" value="XPO1/5"/>
</dbReference>
<evidence type="ECO:0000313" key="4">
    <source>
        <dbReference type="EMBL" id="KAK1766390.1"/>
    </source>
</evidence>
<feature type="region of interest" description="Disordered" evidence="2">
    <location>
        <begin position="1244"/>
        <end position="1282"/>
    </location>
</feature>
<dbReference type="Gene3D" id="1.25.10.10">
    <property type="entry name" value="Leucine-rich Repeat Variant"/>
    <property type="match status" value="1"/>
</dbReference>
<keyword evidence="5" id="KW-1185">Reference proteome</keyword>
<feature type="domain" description="Importin N-terminal" evidence="3">
    <location>
        <begin position="47"/>
        <end position="133"/>
    </location>
</feature>
<dbReference type="RefSeq" id="XP_060282603.1">
    <property type="nucleotide sequence ID" value="XM_060432455.1"/>
</dbReference>
<comment type="similarity">
    <text evidence="1">Belongs to the exportin family.</text>
</comment>
<dbReference type="InterPro" id="IPR016024">
    <property type="entry name" value="ARM-type_fold"/>
</dbReference>
<dbReference type="PANTHER" id="PTHR11223:SF3">
    <property type="entry name" value="EXPORTIN-5"/>
    <property type="match status" value="1"/>
</dbReference>
<dbReference type="GO" id="GO:0031267">
    <property type="term" value="F:small GTPase binding"/>
    <property type="evidence" value="ECO:0007669"/>
    <property type="project" value="InterPro"/>
</dbReference>
<dbReference type="PANTHER" id="PTHR11223">
    <property type="entry name" value="EXPORTIN 1/5"/>
    <property type="match status" value="1"/>
</dbReference>
<accession>A0AAJ0BY08</accession>
<comment type="caution">
    <text evidence="4">The sequence shown here is derived from an EMBL/GenBank/DDBJ whole genome shotgun (WGS) entry which is preliminary data.</text>
</comment>
<dbReference type="GO" id="GO:0005634">
    <property type="term" value="C:nucleus"/>
    <property type="evidence" value="ECO:0007669"/>
    <property type="project" value="TreeGrafter"/>
</dbReference>
<dbReference type="PROSITE" id="PS50166">
    <property type="entry name" value="IMPORTIN_B_NT"/>
    <property type="match status" value="1"/>
</dbReference>
<dbReference type="GO" id="GO:0006405">
    <property type="term" value="P:RNA export from nucleus"/>
    <property type="evidence" value="ECO:0007669"/>
    <property type="project" value="TreeGrafter"/>
</dbReference>
<dbReference type="GO" id="GO:0003723">
    <property type="term" value="F:RNA binding"/>
    <property type="evidence" value="ECO:0007669"/>
    <property type="project" value="TreeGrafter"/>
</dbReference>
<proteinExistence type="inferred from homology"/>
<dbReference type="EMBL" id="MU839011">
    <property type="protein sequence ID" value="KAK1766390.1"/>
    <property type="molecule type" value="Genomic_DNA"/>
</dbReference>
<dbReference type="GO" id="GO:0042565">
    <property type="term" value="C:RNA nuclear export complex"/>
    <property type="evidence" value="ECO:0007669"/>
    <property type="project" value="TreeGrafter"/>
</dbReference>
<evidence type="ECO:0000256" key="2">
    <source>
        <dbReference type="SAM" id="MobiDB-lite"/>
    </source>
</evidence>
<feature type="compositionally biased region" description="Gly residues" evidence="2">
    <location>
        <begin position="1251"/>
        <end position="1263"/>
    </location>
</feature>
<dbReference type="InterPro" id="IPR045478">
    <property type="entry name" value="Exportin-5_C"/>
</dbReference>
<dbReference type="Pfam" id="PF03810">
    <property type="entry name" value="IBN_N"/>
    <property type="match status" value="1"/>
</dbReference>
<dbReference type="GO" id="GO:0005737">
    <property type="term" value="C:cytoplasm"/>
    <property type="evidence" value="ECO:0007669"/>
    <property type="project" value="TreeGrafter"/>
</dbReference>
<protein>
    <submittedName>
        <fullName evidence="4">ARM repeat-containing protein</fullName>
    </submittedName>
</protein>
<dbReference type="GeneID" id="85315642"/>
<sequence>MSSLNGAGTAGGLAQVATSGDAILSKIHDALNVVHSPYSTNQSRQEAQAFLEDVKALPEAPSHGFTLASEKSHSPILRHYGLSLLEHAVRHKWPEYSQEQAEYLRGWILQLSRAVSREDPLYVRSKVSQLWVEVAARCWAAEWMDMDDLLVQLWQVPDSPVHKELVLQILETLSDEVFNGDDAVVAMRESALSKACVEIFTPAAVLVEAFPSRQVGPAVRSGDEGWLHRVAQLLEDCLKEDIQNNDDIRACAVRALAVFYSLMPWAIPKALSATQCVHHMCNALAAPQVSVQKAALEALHALFSRTNFTDQEFLDLVLPMYDPKSVNLCGRLFEWSTVDAQDIDDDKYQFAKKFSEMISCLGNYLDRKFHALPEGANVQDFLQLLLLVVQSQSLVVSIPVLVTWTRILRNNLISGLVDNPHLIGNLLEVCSSRLIRYESLPEDTEDPTYLLLMEDTDTVPERHAFLGNYRRYSSQVIESIVQLKLADAFYHILTQAENVLGTLYDGQPPLDVTKYSKNSMSVLKVDAHFTVVESALKGYVKWRSARRQSPEEEQKGAALEADFEGWCNRLLDMKVEDPLIRKRILQLLVAFSTSALDKNAGFMLKVLEHILMTWPAPQPEHKLFNDAVKDLQSESMVELQRLASKMPDHLLDVYDQLEAKIKEMIASGTLDEKRQIAYQSFLFIIIHRATRIDQATRIQRLEAFVEPVKAQWKNENLKQALTSYGGFCELIGLDKAQNYLARCRVQEPDWGSVELDSEGLALQRELEERQTLLPLRSTKSFLTYSVEKLEKSSLPYQASCALWQDGFPLILPELLKFLSHAHATHNPANWNLLPAEMRSIVGRVLTDRFWQAGISEGSKDEFYARVLDKKNTLEGLASTIRGTVRFVRETCYAIIYCMSRLDVQFYGFAELPGPLAHALFSDSFCLSSHQIINLLNLVRYLVDHCPVELREHFLPPILAACFQQMDAKITSEWDNLGRQEGVKAAGDELTEEMKAESILRQLTYTAVVMVADFLDPARTNPPPTGITNGQQSSGSDASYPTLRRFCLMFSSIVEPLLLFCMHAIRMHDGRCCGVVLRVFRSIVPEFEAGLSNTGDHAKGHADQGNFPIPQETSRAIREFISSDVLKGCITSLHDPYFVESQKELGSLIAAILVHYCPLTPTPRDVLLSLPDIKPQDVDQTIGYVSQLSQHQSRQQRAVVLDLLKDLKGVSISEMGKLNKGMGAAGGADARSKRIPRSKMAQEFMTAPPPATGGGAGSGGGGGDANRKSPDLEGVAGMFDEGG</sequence>
<evidence type="ECO:0000259" key="3">
    <source>
        <dbReference type="PROSITE" id="PS50166"/>
    </source>
</evidence>
<dbReference type="GO" id="GO:0006611">
    <property type="term" value="P:protein export from nucleus"/>
    <property type="evidence" value="ECO:0007669"/>
    <property type="project" value="InterPro"/>
</dbReference>